<feature type="domain" description="UmuC" evidence="4">
    <location>
        <begin position="16"/>
        <end position="195"/>
    </location>
</feature>
<feature type="non-terminal residue" evidence="5">
    <location>
        <position position="425"/>
    </location>
</feature>
<dbReference type="PANTHER" id="PTHR11076">
    <property type="entry name" value="DNA REPAIR POLYMERASE UMUC / TRANSFERASE FAMILY MEMBER"/>
    <property type="match status" value="1"/>
</dbReference>
<keyword evidence="3" id="KW-0548">Nucleotidyltransferase</keyword>
<dbReference type="PANTHER" id="PTHR11076:SF34">
    <property type="entry name" value="PROTEIN UMUC"/>
    <property type="match status" value="1"/>
</dbReference>
<dbReference type="GO" id="GO:0009432">
    <property type="term" value="P:SOS response"/>
    <property type="evidence" value="ECO:0007669"/>
    <property type="project" value="TreeGrafter"/>
</dbReference>
<dbReference type="GO" id="GO:0042276">
    <property type="term" value="P:error-prone translesion synthesis"/>
    <property type="evidence" value="ECO:0007669"/>
    <property type="project" value="TreeGrafter"/>
</dbReference>
<dbReference type="InterPro" id="IPR001126">
    <property type="entry name" value="UmuC"/>
</dbReference>
<protein>
    <submittedName>
        <fullName evidence="5">DNA polymerase IV</fullName>
    </submittedName>
</protein>
<comment type="similarity">
    <text evidence="1">Belongs to the DNA polymerase type-Y family.</text>
</comment>
<organism evidence="5 6">
    <name type="scientific">Candidatus Abzuiibacterium crystallinum</name>
    <dbReference type="NCBI Taxonomy" id="1974748"/>
    <lineage>
        <taxon>Bacteria</taxon>
        <taxon>Pseudomonadati</taxon>
        <taxon>Candidatus Omnitrophota</taxon>
        <taxon>Candidatus Abzuiibacterium</taxon>
    </lineage>
</organism>
<evidence type="ECO:0000256" key="2">
    <source>
        <dbReference type="ARBA" id="ARBA00022457"/>
    </source>
</evidence>
<accession>A0A2H0LVI5</accession>
<dbReference type="AlphaFoldDB" id="A0A2H0LVI5"/>
<evidence type="ECO:0000313" key="5">
    <source>
        <dbReference type="EMBL" id="PIQ87515.1"/>
    </source>
</evidence>
<evidence type="ECO:0000256" key="3">
    <source>
        <dbReference type="ARBA" id="ARBA00022932"/>
    </source>
</evidence>
<dbReference type="CDD" id="cd03586">
    <property type="entry name" value="PolY_Pol_IV_kappa"/>
    <property type="match status" value="1"/>
</dbReference>
<keyword evidence="3" id="KW-0239">DNA-directed DNA polymerase</keyword>
<dbReference type="PROSITE" id="PS50173">
    <property type="entry name" value="UMUC"/>
    <property type="match status" value="1"/>
</dbReference>
<dbReference type="Gene3D" id="1.10.150.20">
    <property type="entry name" value="5' to 3' exonuclease, C-terminal subdomain"/>
    <property type="match status" value="1"/>
</dbReference>
<dbReference type="InterPro" id="IPR022880">
    <property type="entry name" value="DNApol_IV"/>
</dbReference>
<dbReference type="GO" id="GO:0003684">
    <property type="term" value="F:damaged DNA binding"/>
    <property type="evidence" value="ECO:0007669"/>
    <property type="project" value="InterPro"/>
</dbReference>
<evidence type="ECO:0000313" key="6">
    <source>
        <dbReference type="Proteomes" id="UP000230859"/>
    </source>
</evidence>
<dbReference type="EMBL" id="PCVY01000003">
    <property type="protein sequence ID" value="PIQ87515.1"/>
    <property type="molecule type" value="Genomic_DNA"/>
</dbReference>
<dbReference type="Proteomes" id="UP000230859">
    <property type="component" value="Unassembled WGS sequence"/>
</dbReference>
<evidence type="ECO:0000259" key="4">
    <source>
        <dbReference type="PROSITE" id="PS50173"/>
    </source>
</evidence>
<dbReference type="Pfam" id="PF00817">
    <property type="entry name" value="IMS"/>
    <property type="match status" value="1"/>
</dbReference>
<keyword evidence="3" id="KW-0808">Transferase</keyword>
<dbReference type="Gene3D" id="3.30.70.270">
    <property type="match status" value="1"/>
</dbReference>
<dbReference type="Gene3D" id="3.40.1170.60">
    <property type="match status" value="1"/>
</dbReference>
<dbReference type="GO" id="GO:0005829">
    <property type="term" value="C:cytosol"/>
    <property type="evidence" value="ECO:0007669"/>
    <property type="project" value="TreeGrafter"/>
</dbReference>
<keyword evidence="2" id="KW-0515">Mutator protein</keyword>
<name>A0A2H0LVI5_9BACT</name>
<dbReference type="Pfam" id="PF11799">
    <property type="entry name" value="IMS_C"/>
    <property type="match status" value="1"/>
</dbReference>
<evidence type="ECO:0000256" key="1">
    <source>
        <dbReference type="ARBA" id="ARBA00010945"/>
    </source>
</evidence>
<reference evidence="5 6" key="1">
    <citation type="submission" date="2017-09" db="EMBL/GenBank/DDBJ databases">
        <title>Depth-based differentiation of microbial function through sediment-hosted aquifers and enrichment of novel symbionts in the deep terrestrial subsurface.</title>
        <authorList>
            <person name="Probst A.J."/>
            <person name="Ladd B."/>
            <person name="Jarett J.K."/>
            <person name="Geller-Mcgrath D.E."/>
            <person name="Sieber C.M."/>
            <person name="Emerson J.B."/>
            <person name="Anantharaman K."/>
            <person name="Thomas B.C."/>
            <person name="Malmstrom R."/>
            <person name="Stieglmeier M."/>
            <person name="Klingl A."/>
            <person name="Woyke T."/>
            <person name="Ryan C.M."/>
            <person name="Banfield J.F."/>
        </authorList>
    </citation>
    <scope>NUCLEOTIDE SEQUENCE [LARGE SCALE GENOMIC DNA]</scope>
    <source>
        <strain evidence="5">CG11_big_fil_rev_8_21_14_0_20_45_26</strain>
    </source>
</reference>
<proteinExistence type="inferred from homology"/>
<gene>
    <name evidence="5" type="ORF">COV74_00140</name>
</gene>
<dbReference type="SUPFAM" id="SSF56672">
    <property type="entry name" value="DNA/RNA polymerases"/>
    <property type="match status" value="1"/>
</dbReference>
<sequence>MPNDEAITLSSWPNAILHTDADAFFASCEQAIHPELKGKPVVTGKERNIVASMSYEAKALGIVRATAIWEAKKICPNVIILPSDYETYSLFSKRMFAILRRFTPTVEESSIDEGYADLKGLRRLYRSGYDEITRKIQETIQKELGLSISVGLGLTKTLAKLAAKHKKPHGFMAVPGWQIHLFLKDIPVGKVCGIGQNTAALLNKNGVFTAWDYVKCPEVWIKKLWGKIGIELWHELRGEMVYQLSTEEKTTYDSISKTKTFTPPSDDLVYVRAQLFRNAESAFIKLRRYRLRAQRLAVYLREQNFRGSALEADLNRPATCPLEAFPLIEKMLNGLFKLGTFYRSTGIILSRIKADNGLQFELFEDPLRMINMHRLGDAIDEINGAFGRHAIHTGTGLFLGRNQRKNRLEKNERNVLPERKSELLP</sequence>
<comment type="caution">
    <text evidence="5">The sequence shown here is derived from an EMBL/GenBank/DDBJ whole genome shotgun (WGS) entry which is preliminary data.</text>
</comment>
<dbReference type="InterPro" id="IPR050116">
    <property type="entry name" value="DNA_polymerase-Y"/>
</dbReference>
<dbReference type="InterPro" id="IPR043128">
    <property type="entry name" value="Rev_trsase/Diguanyl_cyclase"/>
</dbReference>
<dbReference type="GO" id="GO:0006281">
    <property type="term" value="P:DNA repair"/>
    <property type="evidence" value="ECO:0007669"/>
    <property type="project" value="InterPro"/>
</dbReference>
<dbReference type="InterPro" id="IPR017961">
    <property type="entry name" value="DNA_pol_Y-fam_little_finger"/>
</dbReference>
<dbReference type="InterPro" id="IPR043502">
    <property type="entry name" value="DNA/RNA_pol_sf"/>
</dbReference>
<dbReference type="GO" id="GO:0003887">
    <property type="term" value="F:DNA-directed DNA polymerase activity"/>
    <property type="evidence" value="ECO:0007669"/>
    <property type="project" value="InterPro"/>
</dbReference>